<protein>
    <submittedName>
        <fullName evidence="1">Uncharacterized protein</fullName>
    </submittedName>
</protein>
<proteinExistence type="predicted"/>
<gene>
    <name evidence="1" type="ORF">PECUL_23A017828</name>
</gene>
<evidence type="ECO:0000313" key="1">
    <source>
        <dbReference type="EMBL" id="CAH2276922.1"/>
    </source>
</evidence>
<feature type="non-terminal residue" evidence="1">
    <location>
        <position position="97"/>
    </location>
</feature>
<organism evidence="1 2">
    <name type="scientific">Pelobates cultripes</name>
    <name type="common">Western spadefoot toad</name>
    <dbReference type="NCBI Taxonomy" id="61616"/>
    <lineage>
        <taxon>Eukaryota</taxon>
        <taxon>Metazoa</taxon>
        <taxon>Chordata</taxon>
        <taxon>Craniata</taxon>
        <taxon>Vertebrata</taxon>
        <taxon>Euteleostomi</taxon>
        <taxon>Amphibia</taxon>
        <taxon>Batrachia</taxon>
        <taxon>Anura</taxon>
        <taxon>Pelobatoidea</taxon>
        <taxon>Pelobatidae</taxon>
        <taxon>Pelobates</taxon>
    </lineage>
</organism>
<evidence type="ECO:0000313" key="2">
    <source>
        <dbReference type="Proteomes" id="UP001295444"/>
    </source>
</evidence>
<feature type="non-terminal residue" evidence="1">
    <location>
        <position position="1"/>
    </location>
</feature>
<dbReference type="Proteomes" id="UP001295444">
    <property type="component" value="Chromosome 03"/>
</dbReference>
<sequence length="97" mass="11406">SIEEFNLKAKDLRIHFREKGYPNKCLKRAYKRALESDRSSLINEIIPTAPEDLNIIQLIATYDTDWSKVKESLQRFWPILTNHEHLKERLTPNAAIT</sequence>
<dbReference type="EMBL" id="OW240914">
    <property type="protein sequence ID" value="CAH2276922.1"/>
    <property type="molecule type" value="Genomic_DNA"/>
</dbReference>
<reference evidence="1" key="1">
    <citation type="submission" date="2022-03" db="EMBL/GenBank/DDBJ databases">
        <authorList>
            <person name="Alioto T."/>
            <person name="Alioto T."/>
            <person name="Gomez Garrido J."/>
        </authorList>
    </citation>
    <scope>NUCLEOTIDE SEQUENCE</scope>
</reference>
<dbReference type="AlphaFoldDB" id="A0AAD1VXA5"/>
<name>A0AAD1VXA5_PELCU</name>
<accession>A0AAD1VXA5</accession>
<keyword evidence="2" id="KW-1185">Reference proteome</keyword>